<protein>
    <recommendedName>
        <fullName evidence="4">Lipoprotein</fullName>
    </recommendedName>
</protein>
<proteinExistence type="predicted"/>
<feature type="chain" id="PRO_5032913378" description="Lipoprotein" evidence="1">
    <location>
        <begin position="21"/>
        <end position="170"/>
    </location>
</feature>
<evidence type="ECO:0008006" key="4">
    <source>
        <dbReference type="Google" id="ProtNLM"/>
    </source>
</evidence>
<dbReference type="Proteomes" id="UP000471031">
    <property type="component" value="Unassembled WGS sequence"/>
</dbReference>
<dbReference type="RefSeq" id="WP_161260976.1">
    <property type="nucleotide sequence ID" value="NZ_JAFBDC010000031.1"/>
</dbReference>
<evidence type="ECO:0000256" key="1">
    <source>
        <dbReference type="SAM" id="SignalP"/>
    </source>
</evidence>
<dbReference type="EMBL" id="WXEX01000003">
    <property type="protein sequence ID" value="MZP42415.1"/>
    <property type="molecule type" value="Genomic_DNA"/>
</dbReference>
<feature type="signal peptide" evidence="1">
    <location>
        <begin position="1"/>
        <end position="20"/>
    </location>
</feature>
<organism evidence="2 3">
    <name type="scientific">Heliomicrobium gestii</name>
    <name type="common">Heliobacterium gestii</name>
    <dbReference type="NCBI Taxonomy" id="2699"/>
    <lineage>
        <taxon>Bacteria</taxon>
        <taxon>Bacillati</taxon>
        <taxon>Bacillota</taxon>
        <taxon>Clostridia</taxon>
        <taxon>Eubacteriales</taxon>
        <taxon>Heliobacteriaceae</taxon>
        <taxon>Heliomicrobium</taxon>
    </lineage>
</organism>
<sequence length="170" mass="19096">MKRTVISVIVLSLLCFIAYKVNEPTVTIAHGSLTMRYTDNKAAKEAKYIVIGTVKKHIGFSNEAFPMTDMTVEIEKSIKGNLNGEIVFVQEGGFDKEENRIIQIDNYKLLKEGNKYLLFLNEVPDEPGKYWSIGGPQTVYGLEKGKAINAHRDADNKTLAELEDIINNNK</sequence>
<gene>
    <name evidence="2" type="ORF">GTO89_05090</name>
</gene>
<evidence type="ECO:0000313" key="3">
    <source>
        <dbReference type="Proteomes" id="UP000471031"/>
    </source>
</evidence>
<reference evidence="2 3" key="1">
    <citation type="submission" date="2020-01" db="EMBL/GenBank/DDBJ databases">
        <title>Whole genome sequence of Heliobacterium gestii DSM 11169.</title>
        <authorList>
            <person name="Kyndt J.A."/>
            <person name="Meyer T.E."/>
        </authorList>
    </citation>
    <scope>NUCLEOTIDE SEQUENCE [LARGE SCALE GENOMIC DNA]</scope>
    <source>
        <strain evidence="2 3">DSM 11169</strain>
    </source>
</reference>
<name>A0A845LD64_HELGE</name>
<keyword evidence="3" id="KW-1185">Reference proteome</keyword>
<keyword evidence="1" id="KW-0732">Signal</keyword>
<dbReference type="OrthoDB" id="1934997at2"/>
<accession>A0A845LD64</accession>
<dbReference type="AlphaFoldDB" id="A0A845LD64"/>
<evidence type="ECO:0000313" key="2">
    <source>
        <dbReference type="EMBL" id="MZP42415.1"/>
    </source>
</evidence>
<comment type="caution">
    <text evidence="2">The sequence shown here is derived from an EMBL/GenBank/DDBJ whole genome shotgun (WGS) entry which is preliminary data.</text>
</comment>